<evidence type="ECO:0000259" key="6">
    <source>
        <dbReference type="PROSITE" id="PS50174"/>
    </source>
</evidence>
<feature type="region of interest" description="Disordered" evidence="5">
    <location>
        <begin position="85"/>
        <end position="109"/>
    </location>
</feature>
<feature type="region of interest" description="Disordered" evidence="5">
    <location>
        <begin position="1"/>
        <end position="57"/>
    </location>
</feature>
<dbReference type="Proteomes" id="UP000481861">
    <property type="component" value="Unassembled WGS sequence"/>
</dbReference>
<feature type="region of interest" description="Disordered" evidence="5">
    <location>
        <begin position="124"/>
        <end position="171"/>
    </location>
</feature>
<dbReference type="OrthoDB" id="5577072at2759"/>
<evidence type="ECO:0000313" key="7">
    <source>
        <dbReference type="EMBL" id="KAF2876233.1"/>
    </source>
</evidence>
<dbReference type="InterPro" id="IPR026822">
    <property type="entry name" value="Spp2/MOS2_G-patch"/>
</dbReference>
<dbReference type="SMART" id="SM00443">
    <property type="entry name" value="G_patch"/>
    <property type="match status" value="1"/>
</dbReference>
<evidence type="ECO:0000256" key="3">
    <source>
        <dbReference type="ARBA" id="ARBA00023242"/>
    </source>
</evidence>
<protein>
    <recommendedName>
        <fullName evidence="4">Pre-mRNA-splicing factor</fullName>
    </recommendedName>
</protein>
<feature type="compositionally biased region" description="Polar residues" evidence="5">
    <location>
        <begin position="128"/>
        <end position="151"/>
    </location>
</feature>
<sequence>MASNKVGGFKFSLTNAKNKAGENAKTSGKRPRLALDDDEPEEPSNKRQEISGWDSAAGGALDRNAVKVIEPKLRVIPSLPNRSLNAEVKQEDGKMLQNKDMAGNAPGGEVKKRMYGLMVPKKRIADPVTTQPAIPTPNASSKDQSLEQQALDSILKGEPAKPQKSIPLPEDDDDVAFRREIHDAPDVPTLQAYEATPVEGFGAALLRGMGWKDGEEIGSKGKAAAAPKEIKKRPALLGIGAKQGAGQELGAWAAKQPYNPVVLRNKVTGEVKLEDAGKRAKRR</sequence>
<dbReference type="GO" id="GO:0003676">
    <property type="term" value="F:nucleic acid binding"/>
    <property type="evidence" value="ECO:0007669"/>
    <property type="project" value="InterPro"/>
</dbReference>
<evidence type="ECO:0000256" key="2">
    <source>
        <dbReference type="ARBA" id="ARBA00008576"/>
    </source>
</evidence>
<name>A0A7C8IH46_9PLEO</name>
<evidence type="ECO:0000313" key="8">
    <source>
        <dbReference type="Proteomes" id="UP000481861"/>
    </source>
</evidence>
<dbReference type="PANTHER" id="PTHR15818">
    <property type="entry name" value="G PATCH AND KOW-CONTAINING"/>
    <property type="match status" value="1"/>
</dbReference>
<dbReference type="GO" id="GO:0000398">
    <property type="term" value="P:mRNA splicing, via spliceosome"/>
    <property type="evidence" value="ECO:0007669"/>
    <property type="project" value="UniProtKB-UniRule"/>
</dbReference>
<proteinExistence type="inferred from homology"/>
<feature type="domain" description="G-patch" evidence="6">
    <location>
        <begin position="198"/>
        <end position="244"/>
    </location>
</feature>
<keyword evidence="8" id="KW-1185">Reference proteome</keyword>
<dbReference type="EMBL" id="JAADJZ010000003">
    <property type="protein sequence ID" value="KAF2876233.1"/>
    <property type="molecule type" value="Genomic_DNA"/>
</dbReference>
<dbReference type="PANTHER" id="PTHR15818:SF2">
    <property type="entry name" value="G-PATCH DOMAIN AND KOW MOTIFS-CONTAINING PROTEIN"/>
    <property type="match status" value="1"/>
</dbReference>
<dbReference type="GO" id="GO:0005681">
    <property type="term" value="C:spliceosomal complex"/>
    <property type="evidence" value="ECO:0007669"/>
    <property type="project" value="UniProtKB-UniRule"/>
</dbReference>
<dbReference type="PROSITE" id="PS50174">
    <property type="entry name" value="G_PATCH"/>
    <property type="match status" value="1"/>
</dbReference>
<gene>
    <name evidence="7" type="ORF">BDV95DRAFT_664457</name>
</gene>
<evidence type="ECO:0000256" key="5">
    <source>
        <dbReference type="SAM" id="MobiDB-lite"/>
    </source>
</evidence>
<comment type="function">
    <text evidence="4">Involved in spliceosome maturation and the first step of pre-mRNA splicing.</text>
</comment>
<keyword evidence="4" id="KW-0507">mRNA processing</keyword>
<dbReference type="InterPro" id="IPR000467">
    <property type="entry name" value="G_patch_dom"/>
</dbReference>
<keyword evidence="4" id="KW-0747">Spliceosome</keyword>
<dbReference type="InterPro" id="IPR045166">
    <property type="entry name" value="Spp2-like"/>
</dbReference>
<evidence type="ECO:0000256" key="1">
    <source>
        <dbReference type="ARBA" id="ARBA00004123"/>
    </source>
</evidence>
<keyword evidence="3 4" id="KW-0539">Nucleus</keyword>
<comment type="similarity">
    <text evidence="2 4">Belongs to the SPP2 family.</text>
</comment>
<dbReference type="AlphaFoldDB" id="A0A7C8IH46"/>
<reference evidence="7 8" key="1">
    <citation type="submission" date="2020-01" db="EMBL/GenBank/DDBJ databases">
        <authorList>
            <consortium name="DOE Joint Genome Institute"/>
            <person name="Haridas S."/>
            <person name="Albert R."/>
            <person name="Binder M."/>
            <person name="Bloem J."/>
            <person name="Labutti K."/>
            <person name="Salamov A."/>
            <person name="Andreopoulos B."/>
            <person name="Baker S.E."/>
            <person name="Barry K."/>
            <person name="Bills G."/>
            <person name="Bluhm B.H."/>
            <person name="Cannon C."/>
            <person name="Castanera R."/>
            <person name="Culley D.E."/>
            <person name="Daum C."/>
            <person name="Ezra D."/>
            <person name="Gonzalez J.B."/>
            <person name="Henrissat B."/>
            <person name="Kuo A."/>
            <person name="Liang C."/>
            <person name="Lipzen A."/>
            <person name="Lutzoni F."/>
            <person name="Magnuson J."/>
            <person name="Mondo S."/>
            <person name="Nolan M."/>
            <person name="Ohm R."/>
            <person name="Pangilinan J."/>
            <person name="Park H.-J.H."/>
            <person name="Ramirez L."/>
            <person name="Alfaro M."/>
            <person name="Sun H."/>
            <person name="Tritt A."/>
            <person name="Yoshinaga Y."/>
            <person name="Zwiers L.-H.L."/>
            <person name="Turgeon B.G."/>
            <person name="Goodwin S.B."/>
            <person name="Spatafora J.W."/>
            <person name="Crous P.W."/>
            <person name="Grigoriev I.V."/>
        </authorList>
    </citation>
    <scope>NUCLEOTIDE SEQUENCE [LARGE SCALE GENOMIC DNA]</scope>
    <source>
        <strain evidence="7 8">CBS 611.86</strain>
    </source>
</reference>
<keyword evidence="4" id="KW-0508">mRNA splicing</keyword>
<accession>A0A7C8IH46</accession>
<organism evidence="7 8">
    <name type="scientific">Massariosphaeria phaeospora</name>
    <dbReference type="NCBI Taxonomy" id="100035"/>
    <lineage>
        <taxon>Eukaryota</taxon>
        <taxon>Fungi</taxon>
        <taxon>Dikarya</taxon>
        <taxon>Ascomycota</taxon>
        <taxon>Pezizomycotina</taxon>
        <taxon>Dothideomycetes</taxon>
        <taxon>Pleosporomycetidae</taxon>
        <taxon>Pleosporales</taxon>
        <taxon>Pleosporales incertae sedis</taxon>
        <taxon>Massariosphaeria</taxon>
    </lineage>
</organism>
<comment type="subcellular location">
    <subcellularLocation>
        <location evidence="1 4">Nucleus</location>
    </subcellularLocation>
</comment>
<comment type="caution">
    <text evidence="7">The sequence shown here is derived from an EMBL/GenBank/DDBJ whole genome shotgun (WGS) entry which is preliminary data.</text>
</comment>
<dbReference type="Pfam" id="PF12656">
    <property type="entry name" value="G-patch_2"/>
    <property type="match status" value="1"/>
</dbReference>
<evidence type="ECO:0000256" key="4">
    <source>
        <dbReference type="RuleBase" id="RU369096"/>
    </source>
</evidence>